<sequence>MARKMTMGRRKIEMKLIPSKDARQVTFSKRRVGLFKKASELCTLTGCEIAMVVFSPGGKAFSFGHPCVGPIVQRFLYQCPMPAAADLDPRGSIASTLNQQYNELCKQLEAEKQHGKELEESGMKCPKPYWFNAPIGELNSDQLVESKKRMGELRDKVAQRVDELSVVGSAPTFATGNFVGAIDLNVPAVPDEI</sequence>
<dbReference type="OMA" id="MAHRNAN"/>
<dbReference type="SMR" id="A0A2R6PA45"/>
<keyword evidence="6" id="KW-0175">Coiled coil</keyword>
<dbReference type="GO" id="GO:0046983">
    <property type="term" value="F:protein dimerization activity"/>
    <property type="evidence" value="ECO:0007669"/>
    <property type="project" value="InterPro"/>
</dbReference>
<evidence type="ECO:0000313" key="8">
    <source>
        <dbReference type="EMBL" id="PSR87883.1"/>
    </source>
</evidence>
<keyword evidence="4" id="KW-0804">Transcription</keyword>
<reference evidence="9" key="2">
    <citation type="journal article" date="2018" name="BMC Genomics">
        <title>A manually annotated Actinidia chinensis var. chinensis (kiwifruit) genome highlights the challenges associated with draft genomes and gene prediction in plants.</title>
        <authorList>
            <person name="Pilkington S.M."/>
            <person name="Crowhurst R."/>
            <person name="Hilario E."/>
            <person name="Nardozza S."/>
            <person name="Fraser L."/>
            <person name="Peng Y."/>
            <person name="Gunaseelan K."/>
            <person name="Simpson R."/>
            <person name="Tahir J."/>
            <person name="Deroles S.C."/>
            <person name="Templeton K."/>
            <person name="Luo Z."/>
            <person name="Davy M."/>
            <person name="Cheng C."/>
            <person name="McNeilage M."/>
            <person name="Scaglione D."/>
            <person name="Liu Y."/>
            <person name="Zhang Q."/>
            <person name="Datson P."/>
            <person name="De Silva N."/>
            <person name="Gardiner S.E."/>
            <person name="Bassett H."/>
            <person name="Chagne D."/>
            <person name="McCallum J."/>
            <person name="Dzierzon H."/>
            <person name="Deng C."/>
            <person name="Wang Y.Y."/>
            <person name="Barron L."/>
            <person name="Manako K."/>
            <person name="Bowen J."/>
            <person name="Foster T.M."/>
            <person name="Erridge Z.A."/>
            <person name="Tiffin H."/>
            <person name="Waite C.N."/>
            <person name="Davies K.M."/>
            <person name="Grierson E.P."/>
            <person name="Laing W.A."/>
            <person name="Kirk R."/>
            <person name="Chen X."/>
            <person name="Wood M."/>
            <person name="Montefiori M."/>
            <person name="Brummell D.A."/>
            <person name="Schwinn K.E."/>
            <person name="Catanach A."/>
            <person name="Fullerton C."/>
            <person name="Li D."/>
            <person name="Meiyalaghan S."/>
            <person name="Nieuwenhuizen N."/>
            <person name="Read N."/>
            <person name="Prakash R."/>
            <person name="Hunter D."/>
            <person name="Zhang H."/>
            <person name="McKenzie M."/>
            <person name="Knabel M."/>
            <person name="Harris A."/>
            <person name="Allan A.C."/>
            <person name="Gleave A."/>
            <person name="Chen A."/>
            <person name="Janssen B.J."/>
            <person name="Plunkett B."/>
            <person name="Ampomah-Dwamena C."/>
            <person name="Voogd C."/>
            <person name="Leif D."/>
            <person name="Lafferty D."/>
            <person name="Souleyre E.J.F."/>
            <person name="Varkonyi-Gasic E."/>
            <person name="Gambi F."/>
            <person name="Hanley J."/>
            <person name="Yao J.L."/>
            <person name="Cheung J."/>
            <person name="David K.M."/>
            <person name="Warren B."/>
            <person name="Marsh K."/>
            <person name="Snowden K.C."/>
            <person name="Lin-Wang K."/>
            <person name="Brian L."/>
            <person name="Martinez-Sanchez M."/>
            <person name="Wang M."/>
            <person name="Ileperuma N."/>
            <person name="Macnee N."/>
            <person name="Campin R."/>
            <person name="McAtee P."/>
            <person name="Drummond R.S.M."/>
            <person name="Espley R.V."/>
            <person name="Ireland H.S."/>
            <person name="Wu R."/>
            <person name="Atkinson R.G."/>
            <person name="Karunairetnam S."/>
            <person name="Bulley S."/>
            <person name="Chunkath S."/>
            <person name="Hanley Z."/>
            <person name="Storey R."/>
            <person name="Thrimawithana A.H."/>
            <person name="Thomson S."/>
            <person name="David C."/>
            <person name="Testolin R."/>
            <person name="Huang H."/>
            <person name="Hellens R.P."/>
            <person name="Schaffer R.J."/>
        </authorList>
    </citation>
    <scope>NUCLEOTIDE SEQUENCE [LARGE SCALE GENOMIC DNA]</scope>
    <source>
        <strain evidence="9">cv. Red5</strain>
    </source>
</reference>
<keyword evidence="9" id="KW-1185">Reference proteome</keyword>
<evidence type="ECO:0000259" key="7">
    <source>
        <dbReference type="PROSITE" id="PS50066"/>
    </source>
</evidence>
<dbReference type="FunFam" id="3.40.1810.10:FF:000006">
    <property type="entry name" value="Agamous-like MADS-box protein AGL62"/>
    <property type="match status" value="1"/>
</dbReference>
<dbReference type="InParanoid" id="A0A2R6PA45"/>
<evidence type="ECO:0000256" key="5">
    <source>
        <dbReference type="ARBA" id="ARBA00023242"/>
    </source>
</evidence>
<dbReference type="EMBL" id="NKQK01000027">
    <property type="protein sequence ID" value="PSR87883.1"/>
    <property type="molecule type" value="Genomic_DNA"/>
</dbReference>
<dbReference type="InterPro" id="IPR002100">
    <property type="entry name" value="TF_MADSbox"/>
</dbReference>
<comment type="subcellular location">
    <subcellularLocation>
        <location evidence="1">Nucleus</location>
    </subcellularLocation>
</comment>
<dbReference type="PANTHER" id="PTHR11945">
    <property type="entry name" value="MADS BOX PROTEIN"/>
    <property type="match status" value="1"/>
</dbReference>
<protein>
    <submittedName>
        <fullName evidence="8">Agamous-like MADS-box protein</fullName>
    </submittedName>
</protein>
<dbReference type="Gramene" id="PSR87883">
    <property type="protein sequence ID" value="PSR87883"/>
    <property type="gene ID" value="CEY00_Acc30912"/>
</dbReference>
<evidence type="ECO:0000256" key="2">
    <source>
        <dbReference type="ARBA" id="ARBA00023015"/>
    </source>
</evidence>
<dbReference type="SUPFAM" id="SSF55455">
    <property type="entry name" value="SRF-like"/>
    <property type="match status" value="1"/>
</dbReference>
<dbReference type="Gene3D" id="3.40.1810.10">
    <property type="entry name" value="Transcription factor, MADS-box"/>
    <property type="match status" value="1"/>
</dbReference>
<dbReference type="STRING" id="1590841.A0A2R6PA45"/>
<dbReference type="PANTHER" id="PTHR11945:SF229">
    <property type="entry name" value="AGAMOUS-LIKE 55-RELATED"/>
    <property type="match status" value="1"/>
</dbReference>
<dbReference type="Proteomes" id="UP000241394">
    <property type="component" value="Chromosome LG27"/>
</dbReference>
<keyword evidence="5" id="KW-0539">Nucleus</keyword>
<keyword evidence="2" id="KW-0805">Transcription regulation</keyword>
<accession>A0A2R6PA45</accession>
<dbReference type="SMART" id="SM00432">
    <property type="entry name" value="MADS"/>
    <property type="match status" value="1"/>
</dbReference>
<dbReference type="PRINTS" id="PR00404">
    <property type="entry name" value="MADSDOMAIN"/>
</dbReference>
<dbReference type="GO" id="GO:0000981">
    <property type="term" value="F:DNA-binding transcription factor activity, RNA polymerase II-specific"/>
    <property type="evidence" value="ECO:0007669"/>
    <property type="project" value="TreeGrafter"/>
</dbReference>
<dbReference type="PROSITE" id="PS50066">
    <property type="entry name" value="MADS_BOX_2"/>
    <property type="match status" value="1"/>
</dbReference>
<name>A0A2R6PA45_ACTCC</name>
<dbReference type="AlphaFoldDB" id="A0A2R6PA45"/>
<keyword evidence="3" id="KW-0238">DNA-binding</keyword>
<organism evidence="8 9">
    <name type="scientific">Actinidia chinensis var. chinensis</name>
    <name type="common">Chinese soft-hair kiwi</name>
    <dbReference type="NCBI Taxonomy" id="1590841"/>
    <lineage>
        <taxon>Eukaryota</taxon>
        <taxon>Viridiplantae</taxon>
        <taxon>Streptophyta</taxon>
        <taxon>Embryophyta</taxon>
        <taxon>Tracheophyta</taxon>
        <taxon>Spermatophyta</taxon>
        <taxon>Magnoliopsida</taxon>
        <taxon>eudicotyledons</taxon>
        <taxon>Gunneridae</taxon>
        <taxon>Pentapetalae</taxon>
        <taxon>asterids</taxon>
        <taxon>Ericales</taxon>
        <taxon>Actinidiaceae</taxon>
        <taxon>Actinidia</taxon>
    </lineage>
</organism>
<evidence type="ECO:0000256" key="1">
    <source>
        <dbReference type="ARBA" id="ARBA00004123"/>
    </source>
</evidence>
<dbReference type="InterPro" id="IPR036879">
    <property type="entry name" value="TF_MADSbox_sf"/>
</dbReference>
<comment type="caution">
    <text evidence="8">The sequence shown here is derived from an EMBL/GenBank/DDBJ whole genome shotgun (WGS) entry which is preliminary data.</text>
</comment>
<evidence type="ECO:0000256" key="3">
    <source>
        <dbReference type="ARBA" id="ARBA00023125"/>
    </source>
</evidence>
<feature type="coiled-coil region" evidence="6">
    <location>
        <begin position="94"/>
        <end position="121"/>
    </location>
</feature>
<evidence type="ECO:0000256" key="4">
    <source>
        <dbReference type="ARBA" id="ARBA00023163"/>
    </source>
</evidence>
<proteinExistence type="predicted"/>
<evidence type="ECO:0000313" key="9">
    <source>
        <dbReference type="Proteomes" id="UP000241394"/>
    </source>
</evidence>
<dbReference type="Pfam" id="PF00319">
    <property type="entry name" value="SRF-TF"/>
    <property type="match status" value="1"/>
</dbReference>
<evidence type="ECO:0000256" key="6">
    <source>
        <dbReference type="SAM" id="Coils"/>
    </source>
</evidence>
<reference evidence="8 9" key="1">
    <citation type="submission" date="2017-07" db="EMBL/GenBank/DDBJ databases">
        <title>An improved, manually edited Actinidia chinensis var. chinensis (kiwifruit) genome highlights the challenges associated with draft genomes and gene prediction in plants.</title>
        <authorList>
            <person name="Pilkington S."/>
            <person name="Crowhurst R."/>
            <person name="Hilario E."/>
            <person name="Nardozza S."/>
            <person name="Fraser L."/>
            <person name="Peng Y."/>
            <person name="Gunaseelan K."/>
            <person name="Simpson R."/>
            <person name="Tahir J."/>
            <person name="Deroles S."/>
            <person name="Templeton K."/>
            <person name="Luo Z."/>
            <person name="Davy M."/>
            <person name="Cheng C."/>
            <person name="Mcneilage M."/>
            <person name="Scaglione D."/>
            <person name="Liu Y."/>
            <person name="Zhang Q."/>
            <person name="Datson P."/>
            <person name="De Silva N."/>
            <person name="Gardiner S."/>
            <person name="Bassett H."/>
            <person name="Chagne D."/>
            <person name="Mccallum J."/>
            <person name="Dzierzon H."/>
            <person name="Deng C."/>
            <person name="Wang Y.-Y."/>
            <person name="Barron N."/>
            <person name="Manako K."/>
            <person name="Bowen J."/>
            <person name="Foster T."/>
            <person name="Erridge Z."/>
            <person name="Tiffin H."/>
            <person name="Waite C."/>
            <person name="Davies K."/>
            <person name="Grierson E."/>
            <person name="Laing W."/>
            <person name="Kirk R."/>
            <person name="Chen X."/>
            <person name="Wood M."/>
            <person name="Montefiori M."/>
            <person name="Brummell D."/>
            <person name="Schwinn K."/>
            <person name="Catanach A."/>
            <person name="Fullerton C."/>
            <person name="Li D."/>
            <person name="Meiyalaghan S."/>
            <person name="Nieuwenhuizen N."/>
            <person name="Read N."/>
            <person name="Prakash R."/>
            <person name="Hunter D."/>
            <person name="Zhang H."/>
            <person name="Mckenzie M."/>
            <person name="Knabel M."/>
            <person name="Harris A."/>
            <person name="Allan A."/>
            <person name="Chen A."/>
            <person name="Janssen B."/>
            <person name="Plunkett B."/>
            <person name="Dwamena C."/>
            <person name="Voogd C."/>
            <person name="Leif D."/>
            <person name="Lafferty D."/>
            <person name="Souleyre E."/>
            <person name="Varkonyi-Gasic E."/>
            <person name="Gambi F."/>
            <person name="Hanley J."/>
            <person name="Yao J.-L."/>
            <person name="Cheung J."/>
            <person name="David K."/>
            <person name="Warren B."/>
            <person name="Marsh K."/>
            <person name="Snowden K."/>
            <person name="Lin-Wang K."/>
            <person name="Brian L."/>
            <person name="Martinez-Sanchez M."/>
            <person name="Wang M."/>
            <person name="Ileperuma N."/>
            <person name="Macnee N."/>
            <person name="Campin R."/>
            <person name="Mcatee P."/>
            <person name="Drummond R."/>
            <person name="Espley R."/>
            <person name="Ireland H."/>
            <person name="Wu R."/>
            <person name="Atkinson R."/>
            <person name="Karunairetnam S."/>
            <person name="Bulley S."/>
            <person name="Chunkath S."/>
            <person name="Hanley Z."/>
            <person name="Storey R."/>
            <person name="Thrimawithana A."/>
            <person name="Thomson S."/>
            <person name="David C."/>
            <person name="Testolin R."/>
        </authorList>
    </citation>
    <scope>NUCLEOTIDE SEQUENCE [LARGE SCALE GENOMIC DNA]</scope>
    <source>
        <strain evidence="9">cv. Red5</strain>
        <tissue evidence="8">Young leaf</tissue>
    </source>
</reference>
<feature type="domain" description="MADS-box" evidence="7">
    <location>
        <begin position="7"/>
        <end position="67"/>
    </location>
</feature>
<gene>
    <name evidence="8" type="ORF">CEY00_Acc30912</name>
</gene>
<dbReference type="OrthoDB" id="1898716at2759"/>
<dbReference type="GO" id="GO:0005634">
    <property type="term" value="C:nucleus"/>
    <property type="evidence" value="ECO:0007669"/>
    <property type="project" value="UniProtKB-SubCell"/>
</dbReference>
<dbReference type="GO" id="GO:0000978">
    <property type="term" value="F:RNA polymerase II cis-regulatory region sequence-specific DNA binding"/>
    <property type="evidence" value="ECO:0007669"/>
    <property type="project" value="TreeGrafter"/>
</dbReference>